<accession>W5W4N8</accession>
<evidence type="ECO:0000313" key="3">
    <source>
        <dbReference type="Proteomes" id="UP000019225"/>
    </source>
</evidence>
<dbReference type="STRING" id="1449976.KALB_2072"/>
<protein>
    <submittedName>
        <fullName evidence="2">Uncharacterized protein</fullName>
    </submittedName>
</protein>
<proteinExistence type="predicted"/>
<dbReference type="RefSeq" id="WP_051913281.1">
    <property type="nucleotide sequence ID" value="NZ_CP007155.1"/>
</dbReference>
<evidence type="ECO:0000256" key="1">
    <source>
        <dbReference type="SAM" id="MobiDB-lite"/>
    </source>
</evidence>
<dbReference type="eggNOG" id="ENOG5031J46">
    <property type="taxonomic scope" value="Bacteria"/>
</dbReference>
<dbReference type="PATRIC" id="fig|1449976.3.peg.2066"/>
<dbReference type="KEGG" id="kal:KALB_2072"/>
<name>W5W4N8_9PSEU</name>
<evidence type="ECO:0000313" key="2">
    <source>
        <dbReference type="EMBL" id="AHH95441.1"/>
    </source>
</evidence>
<gene>
    <name evidence="2" type="ORF">KALB_2072</name>
</gene>
<dbReference type="EMBL" id="CP007155">
    <property type="protein sequence ID" value="AHH95441.1"/>
    <property type="molecule type" value="Genomic_DNA"/>
</dbReference>
<dbReference type="AlphaFoldDB" id="W5W4N8"/>
<dbReference type="HOGENOM" id="CLU_1014835_0_0_11"/>
<dbReference type="OrthoDB" id="3679856at2"/>
<keyword evidence="3" id="KW-1185">Reference proteome</keyword>
<dbReference type="Proteomes" id="UP000019225">
    <property type="component" value="Chromosome"/>
</dbReference>
<feature type="region of interest" description="Disordered" evidence="1">
    <location>
        <begin position="1"/>
        <end position="23"/>
    </location>
</feature>
<sequence>MLVRSALGAATAPATSEVATPPHVPLPRAGQCCEHGLDLGLDELDALSMHDRRTWLRHVESHQVSRLVTVWDRWRNIEGVLEFFRDRGVGESGSWASIVDAAILEGIERGTAIALGVGQDTFGNPGSTEWANYLLRLQAGRLTKRSVHDAAWSRAEQTATEYGVALAKSRGVRPTGPEWRFFQFSQVYRWLLRNEPTALLALGGPLVSPRVRELRVPFLTWFTDVRSDVPAYRGSAMAWSLAELHPVGGALDALNLLLAYLPTLFEDFLRDTGR</sequence>
<organism evidence="2 3">
    <name type="scientific">Kutzneria albida DSM 43870</name>
    <dbReference type="NCBI Taxonomy" id="1449976"/>
    <lineage>
        <taxon>Bacteria</taxon>
        <taxon>Bacillati</taxon>
        <taxon>Actinomycetota</taxon>
        <taxon>Actinomycetes</taxon>
        <taxon>Pseudonocardiales</taxon>
        <taxon>Pseudonocardiaceae</taxon>
        <taxon>Kutzneria</taxon>
    </lineage>
</organism>
<reference evidence="2 3" key="1">
    <citation type="journal article" date="2014" name="BMC Genomics">
        <title>Complete genome sequence of producer of the glycopeptide antibiotic Aculeximycin Kutzneria albida DSM 43870T, a representative of minor genus of Pseudonocardiaceae.</title>
        <authorList>
            <person name="Rebets Y."/>
            <person name="Tokovenko B."/>
            <person name="Lushchyk I."/>
            <person name="Ruckert C."/>
            <person name="Zaburannyi N."/>
            <person name="Bechthold A."/>
            <person name="Kalinowski J."/>
            <person name="Luzhetskyy A."/>
        </authorList>
    </citation>
    <scope>NUCLEOTIDE SEQUENCE [LARGE SCALE GENOMIC DNA]</scope>
    <source>
        <strain evidence="2">DSM 43870</strain>
    </source>
</reference>